<organism evidence="2 3">
    <name type="scientific">Fusarium torreyae</name>
    <dbReference type="NCBI Taxonomy" id="1237075"/>
    <lineage>
        <taxon>Eukaryota</taxon>
        <taxon>Fungi</taxon>
        <taxon>Dikarya</taxon>
        <taxon>Ascomycota</taxon>
        <taxon>Pezizomycotina</taxon>
        <taxon>Sordariomycetes</taxon>
        <taxon>Hypocreomycetidae</taxon>
        <taxon>Hypocreales</taxon>
        <taxon>Nectriaceae</taxon>
        <taxon>Fusarium</taxon>
    </lineage>
</organism>
<keyword evidence="3" id="KW-1185">Reference proteome</keyword>
<dbReference type="AlphaFoldDB" id="A0A9W8RKQ9"/>
<name>A0A9W8RKQ9_9HYPO</name>
<sequence length="185" mass="20894">MSGAMINSGGMSNRPLGSVVQKRKQLHGGQRQTRPQQQSQQQRQQPQQPRQPQQQRWKPQQLTQTATRQRHQPSLSTSNDMHPLMTGADLSVSGLHEAQQPEPGAEIDEVDFDSFVQHNAPGATIPEKHWRTAIGEVRHYAVHARQVSSRNPPDGWLIRRRSNPCIGQLLESLIRLLECASTLRK</sequence>
<feature type="region of interest" description="Disordered" evidence="1">
    <location>
        <begin position="1"/>
        <end position="102"/>
    </location>
</feature>
<reference evidence="2" key="1">
    <citation type="submission" date="2022-09" db="EMBL/GenBank/DDBJ databases">
        <title>Fusarium specimens isolated from Avocado Roots.</title>
        <authorList>
            <person name="Stajich J."/>
            <person name="Roper C."/>
            <person name="Heimlech-Rivalta G."/>
        </authorList>
    </citation>
    <scope>NUCLEOTIDE SEQUENCE</scope>
    <source>
        <strain evidence="2">CF00136</strain>
    </source>
</reference>
<evidence type="ECO:0000256" key="1">
    <source>
        <dbReference type="SAM" id="MobiDB-lite"/>
    </source>
</evidence>
<dbReference type="EMBL" id="JAOQAZ010000058">
    <property type="protein sequence ID" value="KAJ4243326.1"/>
    <property type="molecule type" value="Genomic_DNA"/>
</dbReference>
<feature type="compositionally biased region" description="Low complexity" evidence="1">
    <location>
        <begin position="30"/>
        <end position="61"/>
    </location>
</feature>
<dbReference type="Proteomes" id="UP001152049">
    <property type="component" value="Unassembled WGS sequence"/>
</dbReference>
<feature type="compositionally biased region" description="Polar residues" evidence="1">
    <location>
        <begin position="62"/>
        <end position="80"/>
    </location>
</feature>
<protein>
    <submittedName>
        <fullName evidence="2">Uncharacterized protein</fullName>
    </submittedName>
</protein>
<evidence type="ECO:0000313" key="3">
    <source>
        <dbReference type="Proteomes" id="UP001152049"/>
    </source>
</evidence>
<gene>
    <name evidence="2" type="ORF">NW762_014812</name>
</gene>
<comment type="caution">
    <text evidence="2">The sequence shown here is derived from an EMBL/GenBank/DDBJ whole genome shotgun (WGS) entry which is preliminary data.</text>
</comment>
<evidence type="ECO:0000313" key="2">
    <source>
        <dbReference type="EMBL" id="KAJ4243326.1"/>
    </source>
</evidence>
<accession>A0A9W8RKQ9</accession>
<proteinExistence type="predicted"/>